<evidence type="ECO:0000256" key="15">
    <source>
        <dbReference type="PROSITE-ProRule" id="PRU10144"/>
    </source>
</evidence>
<dbReference type="InterPro" id="IPR010105">
    <property type="entry name" value="TonB_sidphr_rcpt"/>
</dbReference>
<dbReference type="GO" id="GO:0009279">
    <property type="term" value="C:cell outer membrane"/>
    <property type="evidence" value="ECO:0007669"/>
    <property type="project" value="UniProtKB-SubCell"/>
</dbReference>
<dbReference type="GO" id="GO:0015344">
    <property type="term" value="F:siderophore uptake transmembrane transporter activity"/>
    <property type="evidence" value="ECO:0007669"/>
    <property type="project" value="TreeGrafter"/>
</dbReference>
<dbReference type="Pfam" id="PF07715">
    <property type="entry name" value="Plug"/>
    <property type="match status" value="1"/>
</dbReference>
<evidence type="ECO:0000256" key="12">
    <source>
        <dbReference type="ARBA" id="ARBA00023170"/>
    </source>
</evidence>
<feature type="short sequence motif" description="TonB C-terminal box" evidence="15">
    <location>
        <begin position="734"/>
        <end position="751"/>
    </location>
</feature>
<dbReference type="AlphaFoldDB" id="A0A8X8GQ57"/>
<evidence type="ECO:0000256" key="3">
    <source>
        <dbReference type="ARBA" id="ARBA00022448"/>
    </source>
</evidence>
<keyword evidence="8" id="KW-0408">Iron</keyword>
<comment type="similarity">
    <text evidence="2 14 16">Belongs to the TonB-dependent receptor family.</text>
</comment>
<evidence type="ECO:0000256" key="4">
    <source>
        <dbReference type="ARBA" id="ARBA00022452"/>
    </source>
</evidence>
<reference evidence="20" key="1">
    <citation type="submission" date="2021-07" db="EMBL/GenBank/DDBJ databases">
        <authorList>
            <person name="Fernandez M."/>
            <person name="Pereira P."/>
            <person name="Torres Tejerizo G.A."/>
            <person name="Gonzalez P."/>
            <person name="Agostini E."/>
        </authorList>
    </citation>
    <scope>NUCLEOTIDE SEQUENCE</scope>
    <source>
        <strain evidence="20">SFC 500-1A</strain>
    </source>
</reference>
<dbReference type="PROSITE" id="PS52016">
    <property type="entry name" value="TONB_DEPENDENT_REC_3"/>
    <property type="match status" value="1"/>
</dbReference>
<evidence type="ECO:0000256" key="10">
    <source>
        <dbReference type="ARBA" id="ARBA00023077"/>
    </source>
</evidence>
<dbReference type="GO" id="GO:0038023">
    <property type="term" value="F:signaling receptor activity"/>
    <property type="evidence" value="ECO:0007669"/>
    <property type="project" value="InterPro"/>
</dbReference>
<evidence type="ECO:0000256" key="14">
    <source>
        <dbReference type="PROSITE-ProRule" id="PRU01360"/>
    </source>
</evidence>
<gene>
    <name evidence="20" type="ORF">KW868_08570</name>
</gene>
<keyword evidence="6 14" id="KW-0812">Transmembrane</keyword>
<evidence type="ECO:0000256" key="7">
    <source>
        <dbReference type="ARBA" id="ARBA00022729"/>
    </source>
</evidence>
<evidence type="ECO:0000256" key="8">
    <source>
        <dbReference type="ARBA" id="ARBA00023004"/>
    </source>
</evidence>
<dbReference type="Pfam" id="PF00593">
    <property type="entry name" value="TonB_dep_Rec_b-barrel"/>
    <property type="match status" value="1"/>
</dbReference>
<dbReference type="GO" id="GO:0015891">
    <property type="term" value="P:siderophore transport"/>
    <property type="evidence" value="ECO:0007669"/>
    <property type="project" value="InterPro"/>
</dbReference>
<dbReference type="EMBL" id="JAHWXT010000002">
    <property type="protein sequence ID" value="MCF0264516.1"/>
    <property type="molecule type" value="Genomic_DNA"/>
</dbReference>
<dbReference type="NCBIfam" id="TIGR01783">
    <property type="entry name" value="TonB-siderophor"/>
    <property type="match status" value="1"/>
</dbReference>
<dbReference type="InterPro" id="IPR037066">
    <property type="entry name" value="Plug_dom_sf"/>
</dbReference>
<dbReference type="InterPro" id="IPR010917">
    <property type="entry name" value="TonB_rcpt_CS"/>
</dbReference>
<proteinExistence type="inferred from homology"/>
<dbReference type="PROSITE" id="PS01156">
    <property type="entry name" value="TONB_DEPENDENT_REC_2"/>
    <property type="match status" value="1"/>
</dbReference>
<dbReference type="InterPro" id="IPR036942">
    <property type="entry name" value="Beta-barrel_TonB_sf"/>
</dbReference>
<evidence type="ECO:0000256" key="5">
    <source>
        <dbReference type="ARBA" id="ARBA00022496"/>
    </source>
</evidence>
<evidence type="ECO:0000313" key="21">
    <source>
        <dbReference type="Proteomes" id="UP000887320"/>
    </source>
</evidence>
<evidence type="ECO:0000256" key="13">
    <source>
        <dbReference type="ARBA" id="ARBA00023237"/>
    </source>
</evidence>
<keyword evidence="13 14" id="KW-0998">Cell outer membrane</keyword>
<keyword evidence="10 16" id="KW-0798">TonB box</keyword>
<dbReference type="RefSeq" id="WP_234623219.1">
    <property type="nucleotide sequence ID" value="NZ_JAHWXT010000002.1"/>
</dbReference>
<dbReference type="InterPro" id="IPR039426">
    <property type="entry name" value="TonB-dep_rcpt-like"/>
</dbReference>
<evidence type="ECO:0000256" key="17">
    <source>
        <dbReference type="SAM" id="SignalP"/>
    </source>
</evidence>
<evidence type="ECO:0000256" key="1">
    <source>
        <dbReference type="ARBA" id="ARBA00004571"/>
    </source>
</evidence>
<protein>
    <submittedName>
        <fullName evidence="20">TonB-dependent siderophore receptor</fullName>
    </submittedName>
</protein>
<comment type="caution">
    <text evidence="20">The sequence shown here is derived from an EMBL/GenBank/DDBJ whole genome shotgun (WGS) entry which is preliminary data.</text>
</comment>
<evidence type="ECO:0000256" key="11">
    <source>
        <dbReference type="ARBA" id="ARBA00023136"/>
    </source>
</evidence>
<organism evidence="20 21">
    <name type="scientific">Acinetobacter guillouiae</name>
    <name type="common">Acinetobacter genomosp. 11</name>
    <dbReference type="NCBI Taxonomy" id="106649"/>
    <lineage>
        <taxon>Bacteria</taxon>
        <taxon>Pseudomonadati</taxon>
        <taxon>Pseudomonadota</taxon>
        <taxon>Gammaproteobacteria</taxon>
        <taxon>Moraxellales</taxon>
        <taxon>Moraxellaceae</taxon>
        <taxon>Acinetobacter</taxon>
    </lineage>
</organism>
<keyword evidence="9" id="KW-0406">Ion transport</keyword>
<dbReference type="PANTHER" id="PTHR32552:SF74">
    <property type="entry name" value="HYDROXAMATE SIDEROPHORE RECEPTOR FHUE"/>
    <property type="match status" value="1"/>
</dbReference>
<name>A0A8X8GQ57_ACIGI</name>
<sequence>MDNLRKQTALNIAIKSILICSAISHSAFAQEQKSNEANTSVLPTITVKADAQDEKTEGSGSFKAKSSRSSSKLKLSLKETPQSVSVVTREQIEQRGLTILDDVLAATPGVTATKNDSERSNYYSRGFQITNRQIDGMPVGDNAPRFDSFFFDRVEVIKGASGLTGSTGSPSATINMVRKRPEKEFKGNVSSTYGSWDNTRVEADVSIPLTQDGSVRSRFMAAYTDKESYMDRYKLKSTAAMGIISADLTPTTTASVGFQYQDNDPKGSTWGTVPYFNADGSKANFSRNFSLSADWSSIANTDKTVFADIEHTFTNDWLVKAAIAHSTSDNSWIVAYGGSGFPNPDTGKGLSLWSMVSPYAESKKLNLDLYATGPFQLLNRQHDLIIGYSGFKSESTSLGVKSDLNDSPPPYPAAIPDYREWTGNIKKPTYEKNGAGSTNTTELYGVYSTLRLNLADPLKLILGARYSSYDYKVDKWDPKAPVSPTKPRNFDQLVPYAGILYDINDTYTAYTSYTNVFNPSTKRDRFGDYLDPEMGSTTELGIKADLLDGKLLTSAALFWSSVKDLAVEDVEYREGVKNGTIPKVDEMDTAYMSSGKGLKVNGFELEAIGKLQENWNLSFGYTYVNSVSSANADALSNIPQNQVKLFSSYTLPANLWAGSEKLTLGGGLNWQSEISQEWGGAPANAYNDGVVTQKAYVLANAFASYKLSDELTASVNINNLFDEKYYLNVGFYNGVYWGEPRNVTFTLRAKF</sequence>
<dbReference type="InterPro" id="IPR012910">
    <property type="entry name" value="Plug_dom"/>
</dbReference>
<feature type="chain" id="PRO_5036454217" evidence="17">
    <location>
        <begin position="30"/>
        <end position="751"/>
    </location>
</feature>
<evidence type="ECO:0000259" key="18">
    <source>
        <dbReference type="Pfam" id="PF00593"/>
    </source>
</evidence>
<evidence type="ECO:0000259" key="19">
    <source>
        <dbReference type="Pfam" id="PF07715"/>
    </source>
</evidence>
<accession>A0A8X8GQ57</accession>
<dbReference type="CDD" id="cd01347">
    <property type="entry name" value="ligand_gated_channel"/>
    <property type="match status" value="1"/>
</dbReference>
<dbReference type="InterPro" id="IPR000531">
    <property type="entry name" value="Beta-barrel_TonB"/>
</dbReference>
<dbReference type="PANTHER" id="PTHR32552">
    <property type="entry name" value="FERRICHROME IRON RECEPTOR-RELATED"/>
    <property type="match status" value="1"/>
</dbReference>
<dbReference type="SUPFAM" id="SSF56935">
    <property type="entry name" value="Porins"/>
    <property type="match status" value="1"/>
</dbReference>
<dbReference type="Proteomes" id="UP000887320">
    <property type="component" value="Unassembled WGS sequence"/>
</dbReference>
<comment type="subcellular location">
    <subcellularLocation>
        <location evidence="1 14">Cell outer membrane</location>
        <topology evidence="1 14">Multi-pass membrane protein</topology>
    </subcellularLocation>
</comment>
<keyword evidence="11 14" id="KW-0472">Membrane</keyword>
<keyword evidence="3 14" id="KW-0813">Transport</keyword>
<feature type="signal peptide" evidence="17">
    <location>
        <begin position="1"/>
        <end position="29"/>
    </location>
</feature>
<evidence type="ECO:0000313" key="20">
    <source>
        <dbReference type="EMBL" id="MCF0264516.1"/>
    </source>
</evidence>
<keyword evidence="4 14" id="KW-1134">Transmembrane beta strand</keyword>
<feature type="domain" description="TonB-dependent receptor-like beta-barrel" evidence="18">
    <location>
        <begin position="254"/>
        <end position="720"/>
    </location>
</feature>
<evidence type="ECO:0000256" key="6">
    <source>
        <dbReference type="ARBA" id="ARBA00022692"/>
    </source>
</evidence>
<evidence type="ECO:0000256" key="9">
    <source>
        <dbReference type="ARBA" id="ARBA00023065"/>
    </source>
</evidence>
<feature type="domain" description="TonB-dependent receptor plug" evidence="19">
    <location>
        <begin position="77"/>
        <end position="170"/>
    </location>
</feature>
<dbReference type="Gene3D" id="2.40.170.20">
    <property type="entry name" value="TonB-dependent receptor, beta-barrel domain"/>
    <property type="match status" value="1"/>
</dbReference>
<dbReference type="FunFam" id="2.170.130.10:FF:000010">
    <property type="entry name" value="Ferripyoverdine receptor"/>
    <property type="match status" value="1"/>
</dbReference>
<keyword evidence="7 17" id="KW-0732">Signal</keyword>
<dbReference type="Gene3D" id="2.170.130.10">
    <property type="entry name" value="TonB-dependent receptor, plug domain"/>
    <property type="match status" value="1"/>
</dbReference>
<keyword evidence="12 20" id="KW-0675">Receptor</keyword>
<evidence type="ECO:0000256" key="2">
    <source>
        <dbReference type="ARBA" id="ARBA00009810"/>
    </source>
</evidence>
<evidence type="ECO:0000256" key="16">
    <source>
        <dbReference type="RuleBase" id="RU003357"/>
    </source>
</evidence>
<keyword evidence="5" id="KW-0410">Iron transport</keyword>